<dbReference type="PANTHER" id="PTHR21580">
    <property type="entry name" value="SHIPPO-1-RELATED"/>
    <property type="match status" value="1"/>
</dbReference>
<dbReference type="Proteomes" id="UP001470230">
    <property type="component" value="Unassembled WGS sequence"/>
</dbReference>
<organism evidence="2 3">
    <name type="scientific">Tritrichomonas musculus</name>
    <dbReference type="NCBI Taxonomy" id="1915356"/>
    <lineage>
        <taxon>Eukaryota</taxon>
        <taxon>Metamonada</taxon>
        <taxon>Parabasalia</taxon>
        <taxon>Tritrichomonadida</taxon>
        <taxon>Tritrichomonadidae</taxon>
        <taxon>Tritrichomonas</taxon>
    </lineage>
</organism>
<gene>
    <name evidence="2" type="ORF">M9Y10_023197</name>
</gene>
<dbReference type="InterPro" id="IPR010736">
    <property type="entry name" value="SHIPPO-rpt"/>
</dbReference>
<comment type="caution">
    <text evidence="2">The sequence shown here is derived from an EMBL/GenBank/DDBJ whole genome shotgun (WGS) entry which is preliminary data.</text>
</comment>
<dbReference type="InterPro" id="IPR051291">
    <property type="entry name" value="CIMAP"/>
</dbReference>
<evidence type="ECO:0000313" key="3">
    <source>
        <dbReference type="Proteomes" id="UP001470230"/>
    </source>
</evidence>
<proteinExistence type="predicted"/>
<feature type="region of interest" description="Disordered" evidence="1">
    <location>
        <begin position="142"/>
        <end position="178"/>
    </location>
</feature>
<keyword evidence="3" id="KW-1185">Reference proteome</keyword>
<feature type="region of interest" description="Disordered" evidence="1">
    <location>
        <begin position="264"/>
        <end position="418"/>
    </location>
</feature>
<sequence length="418" mass="46329">MASEFFAPLPPDAPPEKIPFLVTSSGANASPGPGGLSVRSNILDDVPKTYLKGRTSSNLEVNQAPYRNIGTTIGKGKKFTLKGRTEEHIETNTVAPEYIPPPFGEDARKVTLHGRTPDAEIEITPGPGQYRDNYSIGKDARKATMHGPHDRSNPIRNDSPGPGAYKPQMPPNKPSTRNIRIGHRIETKTVNDIPGPGQYKVKSTINIDKNHGVIRERWKHEHINLNPSPADYDTQRPILEHVTKISLKGRSSRTVEVNQAPFRDTRRSLSETPRYSMRSRYNTAPVDPTPAPEYIPPPFGKDCHRISISPRSKGKEIETSPGPGQYQPHSSKDFGKSRKATFHGPRKRSVDPHTDSPGPGGYYPDYRPTVESSPRFTMKGAKYQEKRDQSGGYVALPSTLRGPRFTFKGRPKLSVSYG</sequence>
<dbReference type="Pfam" id="PF07004">
    <property type="entry name" value="SHIPPO-rpt"/>
    <property type="match status" value="4"/>
</dbReference>
<evidence type="ECO:0000313" key="2">
    <source>
        <dbReference type="EMBL" id="KAK8894760.1"/>
    </source>
</evidence>
<feature type="compositionally biased region" description="Basic and acidic residues" evidence="1">
    <location>
        <begin position="142"/>
        <end position="153"/>
    </location>
</feature>
<dbReference type="PANTHER" id="PTHR21580:SF28">
    <property type="entry name" value="BOREALIN N-TERMINAL DOMAIN-CONTAINING PROTEIN-RELATED"/>
    <property type="match status" value="1"/>
</dbReference>
<name>A0ABR2KUE4_9EUKA</name>
<reference evidence="2 3" key="1">
    <citation type="submission" date="2024-04" db="EMBL/GenBank/DDBJ databases">
        <title>Tritrichomonas musculus Genome.</title>
        <authorList>
            <person name="Alves-Ferreira E."/>
            <person name="Grigg M."/>
            <person name="Lorenzi H."/>
            <person name="Galac M."/>
        </authorList>
    </citation>
    <scope>NUCLEOTIDE SEQUENCE [LARGE SCALE GENOMIC DNA]</scope>
    <source>
        <strain evidence="2 3">EAF2021</strain>
    </source>
</reference>
<feature type="compositionally biased region" description="Basic residues" evidence="1">
    <location>
        <begin position="337"/>
        <end position="347"/>
    </location>
</feature>
<accession>A0ABR2KUE4</accession>
<feature type="compositionally biased region" description="Pro residues" evidence="1">
    <location>
        <begin position="287"/>
        <end position="299"/>
    </location>
</feature>
<feature type="compositionally biased region" description="Pro residues" evidence="1">
    <location>
        <begin position="8"/>
        <end position="17"/>
    </location>
</feature>
<evidence type="ECO:0000256" key="1">
    <source>
        <dbReference type="SAM" id="MobiDB-lite"/>
    </source>
</evidence>
<feature type="region of interest" description="Disordered" evidence="1">
    <location>
        <begin position="1"/>
        <end position="40"/>
    </location>
</feature>
<protein>
    <submittedName>
        <fullName evidence="2">Outer dense fiber protein 3-like protein 2</fullName>
    </submittedName>
</protein>
<dbReference type="EMBL" id="JAPFFF010000003">
    <property type="protein sequence ID" value="KAK8894760.1"/>
    <property type="molecule type" value="Genomic_DNA"/>
</dbReference>